<dbReference type="Gene3D" id="2.30.110.10">
    <property type="entry name" value="Electron Transport, Fmn-binding Protein, Chain A"/>
    <property type="match status" value="1"/>
</dbReference>
<accession>A0A4Z0M5M9</accession>
<dbReference type="InterPro" id="IPR012349">
    <property type="entry name" value="Split_barrel_FMN-bd"/>
</dbReference>
<dbReference type="GO" id="GO:0005886">
    <property type="term" value="C:plasma membrane"/>
    <property type="evidence" value="ECO:0007669"/>
    <property type="project" value="TreeGrafter"/>
</dbReference>
<dbReference type="Pfam" id="PF04075">
    <property type="entry name" value="F420H2_quin_red"/>
    <property type="match status" value="1"/>
</dbReference>
<comment type="similarity">
    <text evidence="1">Belongs to the F420H(2)-dependent quinone reductase family.</text>
</comment>
<protein>
    <submittedName>
        <fullName evidence="3">Nitroreductase family deazaflavin-dependent oxidoreductase</fullName>
    </submittedName>
</protein>
<dbReference type="GO" id="GO:0016491">
    <property type="term" value="F:oxidoreductase activity"/>
    <property type="evidence" value="ECO:0007669"/>
    <property type="project" value="InterPro"/>
</dbReference>
<evidence type="ECO:0000313" key="4">
    <source>
        <dbReference type="Proteomes" id="UP000298050"/>
    </source>
</evidence>
<dbReference type="PANTHER" id="PTHR39428">
    <property type="entry name" value="F420H(2)-DEPENDENT QUINONE REDUCTASE RV1261C"/>
    <property type="match status" value="1"/>
</dbReference>
<comment type="catalytic activity">
    <reaction evidence="2">
        <text>oxidized coenzyme F420-(gamma-L-Glu)(n) + a quinol + H(+) = reduced coenzyme F420-(gamma-L-Glu)(n) + a quinone</text>
        <dbReference type="Rhea" id="RHEA:39663"/>
        <dbReference type="Rhea" id="RHEA-COMP:12939"/>
        <dbReference type="Rhea" id="RHEA-COMP:14378"/>
        <dbReference type="ChEBI" id="CHEBI:15378"/>
        <dbReference type="ChEBI" id="CHEBI:24646"/>
        <dbReference type="ChEBI" id="CHEBI:132124"/>
        <dbReference type="ChEBI" id="CHEBI:133980"/>
        <dbReference type="ChEBI" id="CHEBI:139511"/>
    </reaction>
</comment>
<gene>
    <name evidence="3" type="ORF">E4634_05980</name>
</gene>
<dbReference type="AlphaFoldDB" id="A0A4Z0M5M9"/>
<comment type="caution">
    <text evidence="3">The sequence shown here is derived from an EMBL/GenBank/DDBJ whole genome shotgun (WGS) entry which is preliminary data.</text>
</comment>
<evidence type="ECO:0000256" key="1">
    <source>
        <dbReference type="ARBA" id="ARBA00008710"/>
    </source>
</evidence>
<dbReference type="SUPFAM" id="SSF50475">
    <property type="entry name" value="FMN-binding split barrel"/>
    <property type="match status" value="1"/>
</dbReference>
<reference evidence="3 4" key="1">
    <citation type="submission" date="2019-04" db="EMBL/GenBank/DDBJ databases">
        <title>Taxonomy of novel Haliea sp. from mangrove soil of West Coast of India.</title>
        <authorList>
            <person name="Verma A."/>
            <person name="Kumar P."/>
            <person name="Krishnamurthi S."/>
        </authorList>
    </citation>
    <scope>NUCLEOTIDE SEQUENCE [LARGE SCALE GENOMIC DNA]</scope>
    <source>
        <strain evidence="3 4">SAOS-164</strain>
    </source>
</reference>
<dbReference type="GO" id="GO:0070967">
    <property type="term" value="F:coenzyme F420 binding"/>
    <property type="evidence" value="ECO:0007669"/>
    <property type="project" value="TreeGrafter"/>
</dbReference>
<dbReference type="RefSeq" id="WP_135441804.1">
    <property type="nucleotide sequence ID" value="NZ_SRLE01000005.1"/>
</dbReference>
<dbReference type="EMBL" id="SRLE01000005">
    <property type="protein sequence ID" value="TGD74746.1"/>
    <property type="molecule type" value="Genomic_DNA"/>
</dbReference>
<organism evidence="3 4">
    <name type="scientific">Mangrovimicrobium sediminis</name>
    <dbReference type="NCBI Taxonomy" id="2562682"/>
    <lineage>
        <taxon>Bacteria</taxon>
        <taxon>Pseudomonadati</taxon>
        <taxon>Pseudomonadota</taxon>
        <taxon>Gammaproteobacteria</taxon>
        <taxon>Cellvibrionales</taxon>
        <taxon>Halieaceae</taxon>
        <taxon>Mangrovimicrobium</taxon>
    </lineage>
</organism>
<name>A0A4Z0M5M9_9GAMM</name>
<dbReference type="Proteomes" id="UP000298050">
    <property type="component" value="Unassembled WGS sequence"/>
</dbReference>
<sequence length="165" mass="18136">MSQENPDELLARTIAFVNEHLQTYLSSGGTRGHIMDMSHVGVPYPLPTLLLQTRGRHSGQARTVPLIYGCVGGEWVVIASKGGAPEHPAWYLNLAAEPQVVFQVGTQAFSGTARVAEGEERAWLWDYMQRHYPPYRDYQVSAGARSIPVVLLRAEHEAPVLGAAD</sequence>
<dbReference type="OrthoDB" id="9179360at2"/>
<evidence type="ECO:0000313" key="3">
    <source>
        <dbReference type="EMBL" id="TGD74746.1"/>
    </source>
</evidence>
<proteinExistence type="inferred from homology"/>
<dbReference type="InterPro" id="IPR004378">
    <property type="entry name" value="F420H2_quin_Rdtase"/>
</dbReference>
<keyword evidence="4" id="KW-1185">Reference proteome</keyword>
<dbReference type="PANTHER" id="PTHR39428:SF1">
    <property type="entry name" value="F420H(2)-DEPENDENT QUINONE REDUCTASE RV1261C"/>
    <property type="match status" value="1"/>
</dbReference>
<evidence type="ECO:0000256" key="2">
    <source>
        <dbReference type="ARBA" id="ARBA00049106"/>
    </source>
</evidence>